<evidence type="ECO:0000259" key="4">
    <source>
        <dbReference type="PROSITE" id="PS50110"/>
    </source>
</evidence>
<dbReference type="InterPro" id="IPR001789">
    <property type="entry name" value="Sig_transdc_resp-reg_receiver"/>
</dbReference>
<dbReference type="InterPro" id="IPR011006">
    <property type="entry name" value="CheY-like_superfamily"/>
</dbReference>
<dbReference type="PROSITE" id="PS50110">
    <property type="entry name" value="RESPONSE_REGULATORY"/>
    <property type="match status" value="1"/>
</dbReference>
<feature type="modified residue" description="4-aspartylphosphate" evidence="3">
    <location>
        <position position="100"/>
    </location>
</feature>
<evidence type="ECO:0000313" key="6">
    <source>
        <dbReference type="Proteomes" id="UP000239388"/>
    </source>
</evidence>
<dbReference type="Proteomes" id="UP000239388">
    <property type="component" value="Unassembled WGS sequence"/>
</dbReference>
<keyword evidence="1 3" id="KW-0597">Phosphoprotein</keyword>
<accession>A0A2S8FT70</accession>
<organism evidence="5 6">
    <name type="scientific">Blastopirellula marina</name>
    <dbReference type="NCBI Taxonomy" id="124"/>
    <lineage>
        <taxon>Bacteria</taxon>
        <taxon>Pseudomonadati</taxon>
        <taxon>Planctomycetota</taxon>
        <taxon>Planctomycetia</taxon>
        <taxon>Pirellulales</taxon>
        <taxon>Pirellulaceae</taxon>
        <taxon>Blastopirellula</taxon>
    </lineage>
</organism>
<gene>
    <name evidence="5" type="ORF">C5Y98_13390</name>
</gene>
<protein>
    <recommendedName>
        <fullName evidence="4">Response regulatory domain-containing protein</fullName>
    </recommendedName>
</protein>
<proteinExistence type="predicted"/>
<comment type="caution">
    <text evidence="5">The sequence shown here is derived from an EMBL/GenBank/DDBJ whole genome shotgun (WGS) entry which is preliminary data.</text>
</comment>
<dbReference type="SUPFAM" id="SSF52172">
    <property type="entry name" value="CheY-like"/>
    <property type="match status" value="1"/>
</dbReference>
<keyword evidence="2" id="KW-0902">Two-component regulatory system</keyword>
<dbReference type="Pfam" id="PF00072">
    <property type="entry name" value="Response_reg"/>
    <property type="match status" value="1"/>
</dbReference>
<sequence length="173" mass="19437">MFLFRNRFFLTAWRRGVALSSVEVSIGSRTMITENIPQLEPVFDCGDSRGRVLICDDDPLLRELLTLILQKNGFETLDTGRGEECLRYAASERISAVLLDIDLPDASGLDICEEISDAQSTQQLPIIMLSGMEQRDLVRSARRRGARFFLQKPCDPAAIIALLERALDESSSW</sequence>
<dbReference type="SMART" id="SM00448">
    <property type="entry name" value="REC"/>
    <property type="match status" value="1"/>
</dbReference>
<dbReference type="Gene3D" id="3.40.50.2300">
    <property type="match status" value="1"/>
</dbReference>
<dbReference type="EMBL" id="PUIB01000015">
    <property type="protein sequence ID" value="PQO35357.1"/>
    <property type="molecule type" value="Genomic_DNA"/>
</dbReference>
<feature type="domain" description="Response regulatory" evidence="4">
    <location>
        <begin position="51"/>
        <end position="167"/>
    </location>
</feature>
<dbReference type="AlphaFoldDB" id="A0A2S8FT70"/>
<evidence type="ECO:0000313" key="5">
    <source>
        <dbReference type="EMBL" id="PQO35357.1"/>
    </source>
</evidence>
<dbReference type="PANTHER" id="PTHR44591:SF14">
    <property type="entry name" value="PROTEIN PILG"/>
    <property type="match status" value="1"/>
</dbReference>
<evidence type="ECO:0000256" key="1">
    <source>
        <dbReference type="ARBA" id="ARBA00022553"/>
    </source>
</evidence>
<dbReference type="CDD" id="cd00156">
    <property type="entry name" value="REC"/>
    <property type="match status" value="1"/>
</dbReference>
<evidence type="ECO:0000256" key="2">
    <source>
        <dbReference type="ARBA" id="ARBA00023012"/>
    </source>
</evidence>
<reference evidence="5 6" key="1">
    <citation type="submission" date="2018-02" db="EMBL/GenBank/DDBJ databases">
        <title>Comparative genomes isolates from brazilian mangrove.</title>
        <authorList>
            <person name="Araujo J.E."/>
            <person name="Taketani R.G."/>
            <person name="Silva M.C.P."/>
            <person name="Loureco M.V."/>
            <person name="Andreote F.D."/>
        </authorList>
    </citation>
    <scope>NUCLEOTIDE SEQUENCE [LARGE SCALE GENOMIC DNA]</scope>
    <source>
        <strain evidence="5 6">NAP PRIS-MGV</strain>
    </source>
</reference>
<dbReference type="PANTHER" id="PTHR44591">
    <property type="entry name" value="STRESS RESPONSE REGULATOR PROTEIN 1"/>
    <property type="match status" value="1"/>
</dbReference>
<name>A0A2S8FT70_9BACT</name>
<evidence type="ECO:0000256" key="3">
    <source>
        <dbReference type="PROSITE-ProRule" id="PRU00169"/>
    </source>
</evidence>
<dbReference type="GO" id="GO:0000160">
    <property type="term" value="P:phosphorelay signal transduction system"/>
    <property type="evidence" value="ECO:0007669"/>
    <property type="project" value="UniProtKB-KW"/>
</dbReference>
<dbReference type="InterPro" id="IPR050595">
    <property type="entry name" value="Bact_response_regulator"/>
</dbReference>